<evidence type="ECO:0000256" key="3">
    <source>
        <dbReference type="ARBA" id="ARBA00022679"/>
    </source>
</evidence>
<dbReference type="GO" id="GO:0019251">
    <property type="term" value="P:anaerobic cobalamin biosynthetic process"/>
    <property type="evidence" value="ECO:0007669"/>
    <property type="project" value="UniProtKB-UniRule"/>
</dbReference>
<evidence type="ECO:0000256" key="2">
    <source>
        <dbReference type="ARBA" id="ARBA00022603"/>
    </source>
</evidence>
<dbReference type="GO" id="GO:0008168">
    <property type="term" value="F:methyltransferase activity"/>
    <property type="evidence" value="ECO:0007669"/>
    <property type="project" value="UniProtKB-UniRule"/>
</dbReference>
<dbReference type="Proteomes" id="UP000474676">
    <property type="component" value="Unassembled WGS sequence"/>
</dbReference>
<organism evidence="6 7">
    <name type="scientific">Hornefia butyriciproducens</name>
    <dbReference type="NCBI Taxonomy" id="2652293"/>
    <lineage>
        <taxon>Bacteria</taxon>
        <taxon>Bacillati</taxon>
        <taxon>Bacillota</taxon>
        <taxon>Clostridia</taxon>
        <taxon>Peptostreptococcales</taxon>
        <taxon>Anaerovoracaceae</taxon>
        <taxon>Hornefia</taxon>
    </lineage>
</organism>
<dbReference type="HAMAP" id="MF_00787">
    <property type="entry name" value="CbiD"/>
    <property type="match status" value="1"/>
</dbReference>
<comment type="pathway">
    <text evidence="5">Cofactor biosynthesis; adenosylcobalamin biosynthesis; cob(II)yrinate a,c-diamide from sirohydrochlorin (anaerobic route): step 6/10.</text>
</comment>
<dbReference type="PANTHER" id="PTHR35863">
    <property type="entry name" value="COBALT-PRECORRIN-5B C(1)-METHYLTRANSFERASE"/>
    <property type="match status" value="1"/>
</dbReference>
<accession>A0A6L5Y258</accession>
<dbReference type="InterPro" id="IPR036074">
    <property type="entry name" value="CbiD_sf"/>
</dbReference>
<evidence type="ECO:0000256" key="4">
    <source>
        <dbReference type="ARBA" id="ARBA00022691"/>
    </source>
</evidence>
<dbReference type="InterPro" id="IPR002748">
    <property type="entry name" value="CbiD"/>
</dbReference>
<proteinExistence type="inferred from homology"/>
<dbReference type="Gene3D" id="3.30.2110.10">
    <property type="entry name" value="CbiD-like"/>
    <property type="match status" value="1"/>
</dbReference>
<dbReference type="UniPathway" id="UPA00148">
    <property type="reaction ID" value="UER00227"/>
</dbReference>
<evidence type="ECO:0000256" key="5">
    <source>
        <dbReference type="HAMAP-Rule" id="MF_00787"/>
    </source>
</evidence>
<gene>
    <name evidence="5 6" type="primary">cbiD</name>
    <name evidence="6" type="ORF">FYJ64_00300</name>
</gene>
<dbReference type="NCBIfam" id="TIGR00312">
    <property type="entry name" value="cbiD"/>
    <property type="match status" value="1"/>
</dbReference>
<dbReference type="EC" id="2.1.1.195" evidence="5"/>
<reference evidence="6 7" key="1">
    <citation type="submission" date="2019-08" db="EMBL/GenBank/DDBJ databases">
        <title>In-depth cultivation of the pig gut microbiome towards novel bacterial diversity and tailored functional studies.</title>
        <authorList>
            <person name="Wylensek D."/>
            <person name="Hitch T.C.A."/>
            <person name="Clavel T."/>
        </authorList>
    </citation>
    <scope>NUCLEOTIDE SEQUENCE [LARGE SCALE GENOMIC DNA]</scope>
    <source>
        <strain evidence="6 7">WCA-MUC-591-APC-3H</strain>
    </source>
</reference>
<dbReference type="Pfam" id="PF01888">
    <property type="entry name" value="CbiD"/>
    <property type="match status" value="1"/>
</dbReference>
<keyword evidence="3 5" id="KW-0808">Transferase</keyword>
<comment type="catalytic activity">
    <reaction evidence="5">
        <text>Co-precorrin-5B + S-adenosyl-L-methionine = Co-precorrin-6A + S-adenosyl-L-homocysteine</text>
        <dbReference type="Rhea" id="RHEA:26285"/>
        <dbReference type="ChEBI" id="CHEBI:57856"/>
        <dbReference type="ChEBI" id="CHEBI:59789"/>
        <dbReference type="ChEBI" id="CHEBI:60063"/>
        <dbReference type="ChEBI" id="CHEBI:60064"/>
        <dbReference type="EC" id="2.1.1.195"/>
    </reaction>
</comment>
<comment type="similarity">
    <text evidence="5">Belongs to the CbiD family.</text>
</comment>
<dbReference type="PIRSF" id="PIRSF026782">
    <property type="entry name" value="CbiD"/>
    <property type="match status" value="1"/>
</dbReference>
<dbReference type="AlphaFoldDB" id="A0A6L5Y258"/>
<comment type="caution">
    <text evidence="6">The sequence shown here is derived from an EMBL/GenBank/DDBJ whole genome shotgun (WGS) entry which is preliminary data.</text>
</comment>
<comment type="function">
    <text evidence="5">Catalyzes the methylation of C-1 in cobalt-precorrin-5B to form cobalt-precorrin-6A.</text>
</comment>
<dbReference type="EMBL" id="VUMZ01000001">
    <property type="protein sequence ID" value="MST50769.1"/>
    <property type="molecule type" value="Genomic_DNA"/>
</dbReference>
<name>A0A6L5Y258_9FIRM</name>
<protein>
    <recommendedName>
        <fullName evidence="5">Cobalt-precorrin-5B C(1)-methyltransferase</fullName>
        <ecNumber evidence="5">2.1.1.195</ecNumber>
    </recommendedName>
    <alternativeName>
        <fullName evidence="5">Cobalt-precorrin-6A synthase</fullName>
    </alternativeName>
</protein>
<keyword evidence="7" id="KW-1185">Reference proteome</keyword>
<keyword evidence="2 5" id="KW-0489">Methyltransferase</keyword>
<evidence type="ECO:0000313" key="7">
    <source>
        <dbReference type="Proteomes" id="UP000474676"/>
    </source>
</evidence>
<dbReference type="SUPFAM" id="SSF111342">
    <property type="entry name" value="CbiD-like"/>
    <property type="match status" value="1"/>
</dbReference>
<evidence type="ECO:0000256" key="1">
    <source>
        <dbReference type="ARBA" id="ARBA00022573"/>
    </source>
</evidence>
<keyword evidence="4 5" id="KW-0949">S-adenosyl-L-methionine</keyword>
<dbReference type="PANTHER" id="PTHR35863:SF1">
    <property type="entry name" value="COBALT-PRECORRIN-5B C(1)-METHYLTRANSFERASE"/>
    <property type="match status" value="1"/>
</dbReference>
<keyword evidence="1 5" id="KW-0169">Cobalamin biosynthesis</keyword>
<evidence type="ECO:0000313" key="6">
    <source>
        <dbReference type="EMBL" id="MST50769.1"/>
    </source>
</evidence>
<sequence length="422" mass="45839">MTPVLNQKITGDEFQVDTARIRDIQLLHLPGRSFFMQEEYDVVHGKKLRRGYTTGSTAAAAAAAAVEMLLSGQAVLHAGIRLPGGERAVFDIENIEITEGRVACSVTKDGGDDPDATTGLAIYAEASWRKSPGEQKIMLEAGEGVGRVTKPGLACAVGEPAINPVPRKMILENVERILDRSRCETPVLIRISVPGGQEVAKKTFNPRLGILGGISILGTTGIVEPMSEKALIGSIHVEIDRCAAEDPERILIAPGNYGRTFCRETLGLDIGRSAQISNYVGESLDYIRYKGFSEVLLVGHAGKLVKIAAGVMNTHSSVADCRMEVIAAHAAALGASPRTVGELLECVTTEEAFRIVREEEYYEALKRRILGRMLHHLRARLREEVRIEAVMFTSIGGEVIKSDGADRLIREIRQQQGVDSMT</sequence>
<dbReference type="GO" id="GO:0032259">
    <property type="term" value="P:methylation"/>
    <property type="evidence" value="ECO:0007669"/>
    <property type="project" value="UniProtKB-KW"/>
</dbReference>